<feature type="compositionally biased region" description="Basic residues" evidence="1">
    <location>
        <begin position="34"/>
        <end position="44"/>
    </location>
</feature>
<dbReference type="RefSeq" id="WP_145369560.1">
    <property type="nucleotide sequence ID" value="NZ_CP036275.1"/>
</dbReference>
<proteinExistence type="predicted"/>
<dbReference type="KEGG" id="mri:Mal4_25870"/>
<sequence length="62" mass="7101">MKLMTFQEWLAIREGLWLNDEKAVEGLSKLPQPKPKKPSQRKPQVRPVLPKSLLAPTKNGRP</sequence>
<organism evidence="2 3">
    <name type="scientific">Maioricimonas rarisocia</name>
    <dbReference type="NCBI Taxonomy" id="2528026"/>
    <lineage>
        <taxon>Bacteria</taxon>
        <taxon>Pseudomonadati</taxon>
        <taxon>Planctomycetota</taxon>
        <taxon>Planctomycetia</taxon>
        <taxon>Planctomycetales</taxon>
        <taxon>Planctomycetaceae</taxon>
        <taxon>Maioricimonas</taxon>
    </lineage>
</organism>
<evidence type="ECO:0000313" key="2">
    <source>
        <dbReference type="EMBL" id="QDU38260.1"/>
    </source>
</evidence>
<accession>A0A517Z705</accession>
<protein>
    <submittedName>
        <fullName evidence="2">Uncharacterized protein</fullName>
    </submittedName>
</protein>
<feature type="region of interest" description="Disordered" evidence="1">
    <location>
        <begin position="28"/>
        <end position="62"/>
    </location>
</feature>
<dbReference type="AlphaFoldDB" id="A0A517Z705"/>
<name>A0A517Z705_9PLAN</name>
<evidence type="ECO:0000313" key="3">
    <source>
        <dbReference type="Proteomes" id="UP000320496"/>
    </source>
</evidence>
<dbReference type="Proteomes" id="UP000320496">
    <property type="component" value="Chromosome"/>
</dbReference>
<keyword evidence="3" id="KW-1185">Reference proteome</keyword>
<evidence type="ECO:0000256" key="1">
    <source>
        <dbReference type="SAM" id="MobiDB-lite"/>
    </source>
</evidence>
<gene>
    <name evidence="2" type="ORF">Mal4_25870</name>
</gene>
<dbReference type="EMBL" id="CP036275">
    <property type="protein sequence ID" value="QDU38260.1"/>
    <property type="molecule type" value="Genomic_DNA"/>
</dbReference>
<reference evidence="2 3" key="1">
    <citation type="submission" date="2019-02" db="EMBL/GenBank/DDBJ databases">
        <title>Deep-cultivation of Planctomycetes and their phenomic and genomic characterization uncovers novel biology.</title>
        <authorList>
            <person name="Wiegand S."/>
            <person name="Jogler M."/>
            <person name="Boedeker C."/>
            <person name="Pinto D."/>
            <person name="Vollmers J."/>
            <person name="Rivas-Marin E."/>
            <person name="Kohn T."/>
            <person name="Peeters S.H."/>
            <person name="Heuer A."/>
            <person name="Rast P."/>
            <person name="Oberbeckmann S."/>
            <person name="Bunk B."/>
            <person name="Jeske O."/>
            <person name="Meyerdierks A."/>
            <person name="Storesund J.E."/>
            <person name="Kallscheuer N."/>
            <person name="Luecker S."/>
            <person name="Lage O.M."/>
            <person name="Pohl T."/>
            <person name="Merkel B.J."/>
            <person name="Hornburger P."/>
            <person name="Mueller R.-W."/>
            <person name="Bruemmer F."/>
            <person name="Labrenz M."/>
            <person name="Spormann A.M."/>
            <person name="Op den Camp H."/>
            <person name="Overmann J."/>
            <person name="Amann R."/>
            <person name="Jetten M.S.M."/>
            <person name="Mascher T."/>
            <person name="Medema M.H."/>
            <person name="Devos D.P."/>
            <person name="Kaster A.-K."/>
            <person name="Ovreas L."/>
            <person name="Rohde M."/>
            <person name="Galperin M.Y."/>
            <person name="Jogler C."/>
        </authorList>
    </citation>
    <scope>NUCLEOTIDE SEQUENCE [LARGE SCALE GENOMIC DNA]</scope>
    <source>
        <strain evidence="2 3">Mal4</strain>
    </source>
</reference>